<accession>A0A9W8TPL4</accession>
<sequence>MILTHLFLACLLRLSLASSNPSDFTSNSLLEISKYVPPPPDRAITNWFAIGDSFSAGVSADTPDDLKNGACNRFKGSYPYQINDDSRLPGSIASRKFAFASCSDPKTDVRKQIDMLLPNTDANFPKVEKPQFGTLSLYWDDIGLANIWNSCIYQWVGSGTDCATALDVAYSIINGTRLVDRTKSTFDDTVRDDLKLILSKGRMDNPSFQLYVTGFVRPWNVDNKQCDTANWARPYKTPTYLSTANRRAMNMLFETLNNKIMAITTNLSAEVSGGLYFVGDFEEKFNGRRLCEEESDPAYHMKPTAERTWIMNHESPYGSSFPMKEGSFFDVVDSILIPDEDGKSTAEQIKAVNANLSALNPAYDSIVSMTAALDQLAQTDAKYEALPIVWARMMHLKSPGYKEFSNGIDDRVLSNVGVADPHYPQGLKCTGPESEKLVVRDKLSQAINEFCKTAAQQKQHDQNSGSITRTYFSGDWSEVRLGMDWPQRFDITENMESSCVNNMTIIMDDCDGNDPNNPFNWKRGGQLGAGWVNYHIVPLNDHYTPGTCSIHLQQNDESYGYNSLGHSEAHIYSFEQIKIRDRTGKVIGTSGFSSDGSGAPTQADNDYPYVVYSAQNSVLIMTPEAKNDYVQFALGAQMWNSSEPTATAGCDTGRWITGKPRDKWNTNFRVIDCHFLC</sequence>
<dbReference type="InterPro" id="IPR037460">
    <property type="entry name" value="SEST-like"/>
</dbReference>
<evidence type="ECO:0008006" key="4">
    <source>
        <dbReference type="Google" id="ProtNLM"/>
    </source>
</evidence>
<protein>
    <recommendedName>
        <fullName evidence="4">SGNH hydrolase-type esterase domain-containing protein</fullName>
    </recommendedName>
</protein>
<keyword evidence="3" id="KW-1185">Reference proteome</keyword>
<dbReference type="SUPFAM" id="SSF52266">
    <property type="entry name" value="SGNH hydrolase"/>
    <property type="match status" value="1"/>
</dbReference>
<dbReference type="Gene3D" id="3.40.50.1110">
    <property type="entry name" value="SGNH hydrolase"/>
    <property type="match status" value="1"/>
</dbReference>
<evidence type="ECO:0000313" key="2">
    <source>
        <dbReference type="EMBL" id="KAJ3578588.1"/>
    </source>
</evidence>
<keyword evidence="1" id="KW-0732">Signal</keyword>
<dbReference type="GO" id="GO:0006629">
    <property type="term" value="P:lipid metabolic process"/>
    <property type="evidence" value="ECO:0007669"/>
    <property type="project" value="TreeGrafter"/>
</dbReference>
<evidence type="ECO:0000256" key="1">
    <source>
        <dbReference type="SAM" id="SignalP"/>
    </source>
</evidence>
<dbReference type="PANTHER" id="PTHR37981">
    <property type="entry name" value="LIPASE 2"/>
    <property type="match status" value="1"/>
</dbReference>
<proteinExistence type="predicted"/>
<dbReference type="EMBL" id="JANPWZ010000194">
    <property type="protein sequence ID" value="KAJ3578588.1"/>
    <property type="molecule type" value="Genomic_DNA"/>
</dbReference>
<dbReference type="Pfam" id="PF18647">
    <property type="entry name" value="Fungal_lectin_2"/>
    <property type="match status" value="1"/>
</dbReference>
<evidence type="ECO:0000313" key="3">
    <source>
        <dbReference type="Proteomes" id="UP001148614"/>
    </source>
</evidence>
<feature type="chain" id="PRO_5040963501" description="SGNH hydrolase-type esterase domain-containing protein" evidence="1">
    <location>
        <begin position="18"/>
        <end position="677"/>
    </location>
</feature>
<reference evidence="2" key="1">
    <citation type="submission" date="2022-07" db="EMBL/GenBank/DDBJ databases">
        <title>Genome Sequence of Xylaria arbuscula.</title>
        <authorList>
            <person name="Buettner E."/>
        </authorList>
    </citation>
    <scope>NUCLEOTIDE SEQUENCE</scope>
    <source>
        <strain evidence="2">VT107</strain>
    </source>
</reference>
<dbReference type="InterPro" id="IPR036514">
    <property type="entry name" value="SGNH_hydro_sf"/>
</dbReference>
<name>A0A9W8TPL4_9PEZI</name>
<dbReference type="Proteomes" id="UP001148614">
    <property type="component" value="Unassembled WGS sequence"/>
</dbReference>
<dbReference type="PANTHER" id="PTHR37981:SF1">
    <property type="entry name" value="SGNH HYDROLASE-TYPE ESTERASE DOMAIN-CONTAINING PROTEIN"/>
    <property type="match status" value="1"/>
</dbReference>
<feature type="signal peptide" evidence="1">
    <location>
        <begin position="1"/>
        <end position="17"/>
    </location>
</feature>
<organism evidence="2 3">
    <name type="scientific">Xylaria arbuscula</name>
    <dbReference type="NCBI Taxonomy" id="114810"/>
    <lineage>
        <taxon>Eukaryota</taxon>
        <taxon>Fungi</taxon>
        <taxon>Dikarya</taxon>
        <taxon>Ascomycota</taxon>
        <taxon>Pezizomycotina</taxon>
        <taxon>Sordariomycetes</taxon>
        <taxon>Xylariomycetidae</taxon>
        <taxon>Xylariales</taxon>
        <taxon>Xylariaceae</taxon>
        <taxon>Xylaria</taxon>
    </lineage>
</organism>
<comment type="caution">
    <text evidence="2">The sequence shown here is derived from an EMBL/GenBank/DDBJ whole genome shotgun (WGS) entry which is preliminary data.</text>
</comment>
<dbReference type="AlphaFoldDB" id="A0A9W8TPL4"/>
<dbReference type="VEuPathDB" id="FungiDB:F4678DRAFT_473046"/>
<gene>
    <name evidence="2" type="ORF">NPX13_g1969</name>
</gene>
<dbReference type="GO" id="GO:0016788">
    <property type="term" value="F:hydrolase activity, acting on ester bonds"/>
    <property type="evidence" value="ECO:0007669"/>
    <property type="project" value="InterPro"/>
</dbReference>